<organism evidence="1">
    <name type="scientific">Cuerna arida</name>
    <dbReference type="NCBI Taxonomy" id="1464854"/>
    <lineage>
        <taxon>Eukaryota</taxon>
        <taxon>Metazoa</taxon>
        <taxon>Ecdysozoa</taxon>
        <taxon>Arthropoda</taxon>
        <taxon>Hexapoda</taxon>
        <taxon>Insecta</taxon>
        <taxon>Pterygota</taxon>
        <taxon>Neoptera</taxon>
        <taxon>Paraneoptera</taxon>
        <taxon>Hemiptera</taxon>
        <taxon>Auchenorrhyncha</taxon>
        <taxon>Membracoidea</taxon>
        <taxon>Cicadellidae</taxon>
        <taxon>Cicadellinae</taxon>
        <taxon>Proconiini</taxon>
        <taxon>Cuerna</taxon>
    </lineage>
</organism>
<dbReference type="AlphaFoldDB" id="A0A1B6FGV6"/>
<evidence type="ECO:0000313" key="1">
    <source>
        <dbReference type="EMBL" id="JAS49442.1"/>
    </source>
</evidence>
<accession>A0A1B6FGV6</accession>
<sequence>MNNFTTTHSHDYRWPNTTCLVPRAEAPSSRCEGRIGECDQATSKPWCGRDPPSPAPCTEPPVCNDLVPPANNSPPRPWCERGPIVPRVNPRIPTAPAQLRVRPEVCLEESSNPPKAWCDGDGREVEAPLVSARVGAAPQQDTSRYDQPNQYLRKLCDKFPRPTAVVTATPRDDLMRRIYADRYRTTYQTDFCKNADDTARQLAQCDSDTYQGTFQKAQYGEGEYVSCKCGCGCRVALPNVSQHVGDGPRLRPLACRPAAVSHNVHFSCCTPKKRDVSRGEVVGPPEKIPPWSSEYTDSIGRTGHMIMEQKLLYQKKTNS</sequence>
<name>A0A1B6FGV6_9HEMI</name>
<dbReference type="EMBL" id="GECZ01020327">
    <property type="protein sequence ID" value="JAS49442.1"/>
    <property type="molecule type" value="Transcribed_RNA"/>
</dbReference>
<reference evidence="1" key="1">
    <citation type="submission" date="2015-11" db="EMBL/GenBank/DDBJ databases">
        <title>De novo transcriptome assembly of four potential Pierce s Disease insect vectors from Arizona vineyards.</title>
        <authorList>
            <person name="Tassone E.E."/>
        </authorList>
    </citation>
    <scope>NUCLEOTIDE SEQUENCE</scope>
</reference>
<gene>
    <name evidence="1" type="ORF">g.23122</name>
</gene>
<proteinExistence type="predicted"/>
<protein>
    <submittedName>
        <fullName evidence="1">Uncharacterized protein</fullName>
    </submittedName>
</protein>